<comment type="pathway">
    <text evidence="1">Amino-acid biosynthesis; L-proline biosynthesis; L-proline from L-glutamate 5-semialdehyde: step 1/1.</text>
</comment>
<evidence type="ECO:0000256" key="5">
    <source>
        <dbReference type="ARBA" id="ARBA00022857"/>
    </source>
</evidence>
<dbReference type="SUPFAM" id="SSF48179">
    <property type="entry name" value="6-phosphogluconate dehydrogenase C-terminal domain-like"/>
    <property type="match status" value="1"/>
</dbReference>
<feature type="domain" description="Pyrroline-5-carboxylate reductase dimerisation" evidence="7">
    <location>
        <begin position="68"/>
        <end position="172"/>
    </location>
</feature>
<evidence type="ECO:0000313" key="8">
    <source>
        <dbReference type="EMBL" id="QQP57234.1"/>
    </source>
</evidence>
<dbReference type="PANTHER" id="PTHR11645:SF64">
    <property type="entry name" value="PYRROLINE-5-CARBOXYLATE REDUCTASE-RELATED"/>
    <property type="match status" value="1"/>
</dbReference>
<dbReference type="AlphaFoldDB" id="A0A7T8KJT1"/>
<dbReference type="Proteomes" id="UP000595437">
    <property type="component" value="Chromosome 2"/>
</dbReference>
<evidence type="ECO:0000256" key="1">
    <source>
        <dbReference type="ARBA" id="ARBA00005205"/>
    </source>
</evidence>
<proteinExistence type="inferred from homology"/>
<dbReference type="UniPathway" id="UPA00098">
    <property type="reaction ID" value="UER00361"/>
</dbReference>
<dbReference type="InterPro" id="IPR008927">
    <property type="entry name" value="6-PGluconate_DH-like_C_sf"/>
</dbReference>
<dbReference type="InterPro" id="IPR029036">
    <property type="entry name" value="P5CR_dimer"/>
</dbReference>
<dbReference type="GO" id="GO:0055129">
    <property type="term" value="P:L-proline biosynthetic process"/>
    <property type="evidence" value="ECO:0007669"/>
    <property type="project" value="UniProtKB-UniPathway"/>
</dbReference>
<evidence type="ECO:0000256" key="2">
    <source>
        <dbReference type="ARBA" id="ARBA00005525"/>
    </source>
</evidence>
<keyword evidence="4" id="KW-0641">Proline biosynthesis</keyword>
<dbReference type="PANTHER" id="PTHR11645">
    <property type="entry name" value="PYRROLINE-5-CARBOXYLATE REDUCTASE"/>
    <property type="match status" value="1"/>
</dbReference>
<evidence type="ECO:0000256" key="6">
    <source>
        <dbReference type="ARBA" id="ARBA00023002"/>
    </source>
</evidence>
<evidence type="ECO:0000259" key="7">
    <source>
        <dbReference type="Pfam" id="PF14748"/>
    </source>
</evidence>
<dbReference type="FunFam" id="1.10.3730.10:FF:000001">
    <property type="entry name" value="Pyrroline-5-carboxylate reductase"/>
    <property type="match status" value="1"/>
</dbReference>
<evidence type="ECO:0000313" key="9">
    <source>
        <dbReference type="Proteomes" id="UP000595437"/>
    </source>
</evidence>
<gene>
    <name evidence="8" type="ORF">FKW44_002153</name>
</gene>
<dbReference type="EMBL" id="CP045891">
    <property type="protein sequence ID" value="QQP57234.1"/>
    <property type="molecule type" value="Genomic_DNA"/>
</dbReference>
<sequence>MAGISLRHISSCLSSTRIFRIMTNTASSLGAACSAYTFVEGASPTIKEDEDLVKQTLSMVGSCEKLPESNFHAFTGLAGSGPAFVYTILEALADGAVLSGLPRATARKFAAQMALGASKMALESGKHTGELKDAVTSPAGTTISGVAALERGKIRGVLMEAVQASSNRSKELSGEK</sequence>
<keyword evidence="6" id="KW-0560">Oxidoreductase</keyword>
<protein>
    <recommendedName>
        <fullName evidence="3">pyrroline-5-carboxylate reductase</fullName>
        <ecNumber evidence="3">1.5.1.2</ecNumber>
    </recommendedName>
</protein>
<dbReference type="GO" id="GO:0004735">
    <property type="term" value="F:pyrroline-5-carboxylate reductase activity"/>
    <property type="evidence" value="ECO:0007669"/>
    <property type="project" value="UniProtKB-EC"/>
</dbReference>
<name>A0A7T8KJT1_CALRO</name>
<comment type="similarity">
    <text evidence="2">Belongs to the pyrroline-5-carboxylate reductase family.</text>
</comment>
<dbReference type="Gene3D" id="3.40.50.720">
    <property type="entry name" value="NAD(P)-binding Rossmann-like Domain"/>
    <property type="match status" value="1"/>
</dbReference>
<dbReference type="OrthoDB" id="10263291at2759"/>
<accession>A0A7T8KJT1</accession>
<reference evidence="9" key="1">
    <citation type="submission" date="2021-01" db="EMBL/GenBank/DDBJ databases">
        <title>Caligus Genome Assembly.</title>
        <authorList>
            <person name="Gallardo-Escarate C."/>
        </authorList>
    </citation>
    <scope>NUCLEOTIDE SEQUENCE [LARGE SCALE GENOMIC DNA]</scope>
</reference>
<keyword evidence="5" id="KW-0521">NADP</keyword>
<keyword evidence="9" id="KW-1185">Reference proteome</keyword>
<evidence type="ECO:0000256" key="3">
    <source>
        <dbReference type="ARBA" id="ARBA00012855"/>
    </source>
</evidence>
<dbReference type="HAMAP" id="MF_01925">
    <property type="entry name" value="P5C_reductase"/>
    <property type="match status" value="1"/>
</dbReference>
<dbReference type="InterPro" id="IPR000304">
    <property type="entry name" value="Pyrroline-COOH_reductase"/>
</dbReference>
<organism evidence="8 9">
    <name type="scientific">Caligus rogercresseyi</name>
    <name type="common">Sea louse</name>
    <dbReference type="NCBI Taxonomy" id="217165"/>
    <lineage>
        <taxon>Eukaryota</taxon>
        <taxon>Metazoa</taxon>
        <taxon>Ecdysozoa</taxon>
        <taxon>Arthropoda</taxon>
        <taxon>Crustacea</taxon>
        <taxon>Multicrustacea</taxon>
        <taxon>Hexanauplia</taxon>
        <taxon>Copepoda</taxon>
        <taxon>Siphonostomatoida</taxon>
        <taxon>Caligidae</taxon>
        <taxon>Caligus</taxon>
    </lineage>
</organism>
<dbReference type="Pfam" id="PF14748">
    <property type="entry name" value="P5CR_dimer"/>
    <property type="match status" value="1"/>
</dbReference>
<evidence type="ECO:0000256" key="4">
    <source>
        <dbReference type="ARBA" id="ARBA00022650"/>
    </source>
</evidence>
<dbReference type="Gene3D" id="1.10.3730.10">
    <property type="entry name" value="ProC C-terminal domain-like"/>
    <property type="match status" value="1"/>
</dbReference>
<keyword evidence="4" id="KW-0028">Amino-acid biosynthesis</keyword>
<dbReference type="PROSITE" id="PS51257">
    <property type="entry name" value="PROKAR_LIPOPROTEIN"/>
    <property type="match status" value="1"/>
</dbReference>
<dbReference type="EC" id="1.5.1.2" evidence="3"/>